<dbReference type="SUPFAM" id="SSF54593">
    <property type="entry name" value="Glyoxalase/Bleomycin resistance protein/Dihydroxybiphenyl dioxygenase"/>
    <property type="match status" value="1"/>
</dbReference>
<dbReference type="EMBL" id="QROF01000008">
    <property type="protein sequence ID" value="RHL03729.1"/>
    <property type="molecule type" value="Genomic_DNA"/>
</dbReference>
<protein>
    <submittedName>
        <fullName evidence="2">VOC family protein</fullName>
    </submittedName>
</protein>
<dbReference type="RefSeq" id="WP_118343011.1">
    <property type="nucleotide sequence ID" value="NZ_QROF01000008.1"/>
</dbReference>
<evidence type="ECO:0000313" key="2">
    <source>
        <dbReference type="EMBL" id="RHA09396.1"/>
    </source>
</evidence>
<dbReference type="PROSITE" id="PS51819">
    <property type="entry name" value="VOC"/>
    <property type="match status" value="1"/>
</dbReference>
<evidence type="ECO:0000259" key="1">
    <source>
        <dbReference type="PROSITE" id="PS51819"/>
    </source>
</evidence>
<organism evidence="2 5">
    <name type="scientific">Agathobacter rectalis</name>
    <dbReference type="NCBI Taxonomy" id="39491"/>
    <lineage>
        <taxon>Bacteria</taxon>
        <taxon>Bacillati</taxon>
        <taxon>Bacillota</taxon>
        <taxon>Clostridia</taxon>
        <taxon>Lachnospirales</taxon>
        <taxon>Lachnospiraceae</taxon>
        <taxon>Agathobacter</taxon>
    </lineage>
</organism>
<dbReference type="Proteomes" id="UP000286341">
    <property type="component" value="Unassembled WGS sequence"/>
</dbReference>
<reference evidence="4 5" key="1">
    <citation type="submission" date="2018-08" db="EMBL/GenBank/DDBJ databases">
        <title>A genome reference for cultivated species of the human gut microbiota.</title>
        <authorList>
            <person name="Zou Y."/>
            <person name="Xue W."/>
            <person name="Luo G."/>
        </authorList>
    </citation>
    <scope>NUCLEOTIDE SEQUENCE [LARGE SCALE GENOMIC DNA]</scope>
    <source>
        <strain evidence="3 4">AF39-14AC</strain>
        <strain evidence="2 5">AM44-1AT</strain>
    </source>
</reference>
<gene>
    <name evidence="3" type="ORF">DW038_10220</name>
    <name evidence="2" type="ORF">DW948_14270</name>
</gene>
<dbReference type="InterPro" id="IPR029068">
    <property type="entry name" value="Glyas_Bleomycin-R_OHBP_Dase"/>
</dbReference>
<dbReference type="InterPro" id="IPR037523">
    <property type="entry name" value="VOC_core"/>
</dbReference>
<evidence type="ECO:0000313" key="4">
    <source>
        <dbReference type="Proteomes" id="UP000286181"/>
    </source>
</evidence>
<evidence type="ECO:0000313" key="5">
    <source>
        <dbReference type="Proteomes" id="UP000286341"/>
    </source>
</evidence>
<dbReference type="EMBL" id="QSFB01000031">
    <property type="protein sequence ID" value="RHA09396.1"/>
    <property type="molecule type" value="Genomic_DNA"/>
</dbReference>
<name>A0A413QR50_9FIRM</name>
<proteinExistence type="predicted"/>
<dbReference type="AlphaFoldDB" id="A0A413QR50"/>
<comment type="caution">
    <text evidence="2">The sequence shown here is derived from an EMBL/GenBank/DDBJ whole genome shotgun (WGS) entry which is preliminary data.</text>
</comment>
<dbReference type="Gene3D" id="3.10.180.10">
    <property type="entry name" value="2,3-Dihydroxybiphenyl 1,2-Dioxygenase, domain 1"/>
    <property type="match status" value="1"/>
</dbReference>
<evidence type="ECO:0000313" key="3">
    <source>
        <dbReference type="EMBL" id="RHL03729.1"/>
    </source>
</evidence>
<dbReference type="Pfam" id="PF13669">
    <property type="entry name" value="Glyoxalase_4"/>
    <property type="match status" value="1"/>
</dbReference>
<sequence length="130" mass="15474">MFVHHIGYYVTNLEESKKKFECLGYVVEQSVVYDFQRGIKVLFLNGDSVRIELIEIVDREHCDIEHMRYNKGACPYHICYEVENIELAIEELKKQHFKIIRKKAKAKAINYRTVVFLYNKNVGMIELVER</sequence>
<dbReference type="Proteomes" id="UP000286181">
    <property type="component" value="Unassembled WGS sequence"/>
</dbReference>
<feature type="domain" description="VOC" evidence="1">
    <location>
        <begin position="2"/>
        <end position="130"/>
    </location>
</feature>
<accession>A0A413QR50</accession>